<dbReference type="GeneID" id="89685007"/>
<evidence type="ECO:0000313" key="2">
    <source>
        <dbReference type="Proteomes" id="UP000711178"/>
    </source>
</evidence>
<dbReference type="RefSeq" id="WP_043574451.1">
    <property type="nucleotide sequence ID" value="NZ_CP142381.1"/>
</dbReference>
<sequence length="157" mass="18118">MNLPIWLIKLLLNLWPPFLGAGIRVHRLSADFRQAEVRLKLGVGNRNYVGTHFGGSLYAMTDPFYMLMLLRQLGGDYYVWDKEGRIEYIKPGRGLVRARFELSDALLSDIREQTADGGKYLPEMKVEIRDGDDELVATVHKTLYIKRKPERRQAKPI</sequence>
<dbReference type="SUPFAM" id="SSF54637">
    <property type="entry name" value="Thioesterase/thiol ester dehydrase-isomerase"/>
    <property type="match status" value="1"/>
</dbReference>
<accession>A0ABS7FAC2</accession>
<protein>
    <submittedName>
        <fullName evidence="1">DUF4442 domain-containing protein</fullName>
    </submittedName>
</protein>
<comment type="caution">
    <text evidence="1">The sequence shown here is derived from an EMBL/GenBank/DDBJ whole genome shotgun (WGS) entry which is preliminary data.</text>
</comment>
<keyword evidence="2" id="KW-1185">Reference proteome</keyword>
<organism evidence="1 2">
    <name type="scientific">Chromobacterium subtsugae</name>
    <dbReference type="NCBI Taxonomy" id="251747"/>
    <lineage>
        <taxon>Bacteria</taxon>
        <taxon>Pseudomonadati</taxon>
        <taxon>Pseudomonadota</taxon>
        <taxon>Betaproteobacteria</taxon>
        <taxon>Neisseriales</taxon>
        <taxon>Chromobacteriaceae</taxon>
        <taxon>Chromobacterium</taxon>
    </lineage>
</organism>
<evidence type="ECO:0000313" key="1">
    <source>
        <dbReference type="EMBL" id="MBW8287040.1"/>
    </source>
</evidence>
<dbReference type="Pfam" id="PF14539">
    <property type="entry name" value="DUF4442"/>
    <property type="match status" value="1"/>
</dbReference>
<dbReference type="Proteomes" id="UP000711178">
    <property type="component" value="Unassembled WGS sequence"/>
</dbReference>
<dbReference type="Gene3D" id="3.10.129.10">
    <property type="entry name" value="Hotdog Thioesterase"/>
    <property type="match status" value="1"/>
</dbReference>
<gene>
    <name evidence="1" type="ORF">KIF53_05285</name>
</gene>
<name>A0ABS7FAC2_9NEIS</name>
<reference evidence="1 2" key="1">
    <citation type="submission" date="2021-05" db="EMBL/GenBank/DDBJ databases">
        <title>Draft Whole Genome Sequencing Of Biosensor Chromobacterium violaceum Strain CV026 Reveals A Regulatory RNA In Chromobacterium violaceum Phenotype Regulatory Network.</title>
        <authorList>
            <person name="Hong K.W."/>
            <person name="Chan K.G."/>
            <person name="Chang C.-Y."/>
        </authorList>
    </citation>
    <scope>NUCLEOTIDE SEQUENCE [LARGE SCALE GENOMIC DNA]</scope>
    <source>
        <strain evidence="1 2">ATCC 31532</strain>
    </source>
</reference>
<dbReference type="InterPro" id="IPR027961">
    <property type="entry name" value="DUF4442"/>
</dbReference>
<dbReference type="InterPro" id="IPR029069">
    <property type="entry name" value="HotDog_dom_sf"/>
</dbReference>
<proteinExistence type="predicted"/>
<dbReference type="EMBL" id="JAHDTB010000003">
    <property type="protein sequence ID" value="MBW8287040.1"/>
    <property type="molecule type" value="Genomic_DNA"/>
</dbReference>